<feature type="region of interest" description="Disordered" evidence="1">
    <location>
        <begin position="241"/>
        <end position="261"/>
    </location>
</feature>
<reference evidence="2" key="1">
    <citation type="submission" date="2020-07" db="EMBL/GenBank/DDBJ databases">
        <title>Ethylene signaling mediates host invasion by parasitic plants.</title>
        <authorList>
            <person name="Yoshida S."/>
        </authorList>
    </citation>
    <scope>NUCLEOTIDE SEQUENCE</scope>
    <source>
        <strain evidence="2">Okayama</strain>
    </source>
</reference>
<dbReference type="Proteomes" id="UP000653305">
    <property type="component" value="Unassembled WGS sequence"/>
</dbReference>
<evidence type="ECO:0000313" key="3">
    <source>
        <dbReference type="Proteomes" id="UP000653305"/>
    </source>
</evidence>
<dbReference type="AlphaFoldDB" id="A0A830BXB7"/>
<protein>
    <submittedName>
        <fullName evidence="2">Uncharacterized protein</fullName>
    </submittedName>
</protein>
<keyword evidence="3" id="KW-1185">Reference proteome</keyword>
<comment type="caution">
    <text evidence="2">The sequence shown here is derived from an EMBL/GenBank/DDBJ whole genome shotgun (WGS) entry which is preliminary data.</text>
</comment>
<proteinExistence type="predicted"/>
<dbReference type="EMBL" id="BMAC01000235">
    <property type="protein sequence ID" value="GFP91089.1"/>
    <property type="molecule type" value="Genomic_DNA"/>
</dbReference>
<dbReference type="OrthoDB" id="8058206at2759"/>
<name>A0A830BXB7_9LAMI</name>
<sequence length="297" mass="33602">MSAKECRNREYFIKVDKYNKHRRKLGMGHDQYFDYVIFVLLNINYALKVKERAFALYVSSVDSDPDHIRVKFSGVDQADINSMKIILPIDLPETLSGVEFNKRVPELPLVIPSKGSSECSSDAAVNDYNFASVIDFPIECSGLLSVLGLLRLIYLINLHLWLISLPSHLIYLKLNESPELHIPFDDADIPTESPDLPEVKYPLIEVDLPASEVDLPDKFASVVDFPAESPDLLEVKYESPESHIHIPSSDDADIPTESPDLPEVKYPLIERDIPSDDADFPTESPDLPKVKYPLFFK</sequence>
<accession>A0A830BXB7</accession>
<gene>
    <name evidence="2" type="ORF">PHJA_001252900</name>
</gene>
<evidence type="ECO:0000256" key="1">
    <source>
        <dbReference type="SAM" id="MobiDB-lite"/>
    </source>
</evidence>
<evidence type="ECO:0000313" key="2">
    <source>
        <dbReference type="EMBL" id="GFP91089.1"/>
    </source>
</evidence>
<organism evidence="2 3">
    <name type="scientific">Phtheirospermum japonicum</name>
    <dbReference type="NCBI Taxonomy" id="374723"/>
    <lineage>
        <taxon>Eukaryota</taxon>
        <taxon>Viridiplantae</taxon>
        <taxon>Streptophyta</taxon>
        <taxon>Embryophyta</taxon>
        <taxon>Tracheophyta</taxon>
        <taxon>Spermatophyta</taxon>
        <taxon>Magnoliopsida</taxon>
        <taxon>eudicotyledons</taxon>
        <taxon>Gunneridae</taxon>
        <taxon>Pentapetalae</taxon>
        <taxon>asterids</taxon>
        <taxon>lamiids</taxon>
        <taxon>Lamiales</taxon>
        <taxon>Orobanchaceae</taxon>
        <taxon>Orobanchaceae incertae sedis</taxon>
        <taxon>Phtheirospermum</taxon>
    </lineage>
</organism>